<feature type="coiled-coil region" evidence="11">
    <location>
        <begin position="194"/>
        <end position="242"/>
    </location>
</feature>
<accession>A0A8B8E0H2</accession>
<feature type="domain" description="Rad50/SbcC-type AAA" evidence="12">
    <location>
        <begin position="34"/>
        <end position="220"/>
    </location>
</feature>
<keyword evidence="6" id="KW-0547">Nucleotide-binding</keyword>
<dbReference type="GO" id="GO:0005634">
    <property type="term" value="C:nucleus"/>
    <property type="evidence" value="ECO:0007669"/>
    <property type="project" value="UniProtKB-SubCell"/>
</dbReference>
<evidence type="ECO:0000313" key="13">
    <source>
        <dbReference type="Proteomes" id="UP000694844"/>
    </source>
</evidence>
<dbReference type="InterPro" id="IPR038729">
    <property type="entry name" value="Rad50/SbcC_AAA"/>
</dbReference>
<evidence type="ECO:0000259" key="12">
    <source>
        <dbReference type="Pfam" id="PF13476"/>
    </source>
</evidence>
<dbReference type="RefSeq" id="XP_022333298.1">
    <property type="nucleotide sequence ID" value="XM_022477590.1"/>
</dbReference>
<sequence length="1066" mass="125053">MGTRRKLNTETLVERMQKSSQRANSEREEGSIVRIKLENFLTYDSVEFLTGPSLNVIIGPNGTGKSSIVCAICLGLGGKTGLLGRAQQVGDYIKYGCQKAKITLELYNRRGENWVISREIHKNNNSTWSVNGRPATMKSVDELVANLNIQVGNLCQFLPQEKVADFAKMTPEDLLENTEKAVGIPEMFENHQRLKQSRTQAKSLEQNFNSIKERLESLKQRNARLEQDVKNFEEREKHLENIRIMQMKRPWLEYEMHRKRHEELKRIKTEKVEAFNAAKQRLSPLDTEIKALTKKKEGMDAQMKSKTDVLRKFANDAHGNSKEIEKHTDEFGEVQDLLKQKESEEENRKRRIMDLRRQVEALEEELRTSVETTNIQPQLEELTNEMRATNHRMTVLAQDGDGVRREIDGLKRQIEGYQHELREIQNIENRKLDMLRNKHKPTHDAVMWYKENQNKFQGEVHLPLLLSVNPTSLAVAKYIEMHISANDMRAFIFENTEDYNLFMREVRDRQNLKVNALKVPNKPLSAFKARKDISYYSRFGFVNYLTDFIVCADGVRRYLCAQYHVHDIPIGTKRTKDLVEEIKKHCPELRTFYTDEYQYSCRVSKYDNSVSSRSTKIRDPQWMSAAVDTSRIQEINNEIKNCQEQRREKENNYNALQKESQELDTKMNKLREQKKNLMQMKDKKKRLQSQIDSKKQRIQTEEAEAIDLDAEKRAADKKKKALNIKMCVCLQKMKDNTKECLNLSIDKVRLSLKHASIVRELESLENTRREQSHSMQDLEREFEEAKERVREVRERAKQLLTVAKKATGTPENGELSQEIRVRFEKVRAHTVEEIDEAIHEQEARADSLYQTDERVVQEYRERKAEISRLESDVENRERALSGHQEKIEEIKRQWLDPLRELMEKINENFGYFFSCMKCAGEVDLSVPANEDDYEKYGVRIKVKYRDAEQLRELNMHHQSGGERSVATVLYLLALQELAKCPFRCVDEINQGMDPVNERKVFELVVQTVCQKSKSQYFLLSPKLLPDMNYASSMTYLCVNNGPHMLCHKDWDLKKFIQRRRRMRDDE</sequence>
<evidence type="ECO:0000256" key="9">
    <source>
        <dbReference type="ARBA" id="ARBA00023242"/>
    </source>
</evidence>
<evidence type="ECO:0000256" key="2">
    <source>
        <dbReference type="ARBA" id="ARBA00004286"/>
    </source>
</evidence>
<evidence type="ECO:0000256" key="5">
    <source>
        <dbReference type="ARBA" id="ARBA00022454"/>
    </source>
</evidence>
<dbReference type="GO" id="GO:0000724">
    <property type="term" value="P:double-strand break repair via homologous recombination"/>
    <property type="evidence" value="ECO:0007669"/>
    <property type="project" value="TreeGrafter"/>
</dbReference>
<dbReference type="FunFam" id="3.40.50.300:FF:000793">
    <property type="entry name" value="Structural maintenance of chromosomes protein 5"/>
    <property type="match status" value="1"/>
</dbReference>
<gene>
    <name evidence="14" type="primary">LOC111130482</name>
</gene>
<evidence type="ECO:0000256" key="8">
    <source>
        <dbReference type="ARBA" id="ARBA00023054"/>
    </source>
</evidence>
<evidence type="ECO:0000256" key="3">
    <source>
        <dbReference type="ARBA" id="ARBA00010171"/>
    </source>
</evidence>
<dbReference type="GO" id="GO:0030915">
    <property type="term" value="C:Smc5-Smc6 complex"/>
    <property type="evidence" value="ECO:0007669"/>
    <property type="project" value="TreeGrafter"/>
</dbReference>
<evidence type="ECO:0000256" key="6">
    <source>
        <dbReference type="ARBA" id="ARBA00022741"/>
    </source>
</evidence>
<evidence type="ECO:0000256" key="10">
    <source>
        <dbReference type="ARBA" id="ARBA00063886"/>
    </source>
</evidence>
<evidence type="ECO:0000313" key="14">
    <source>
        <dbReference type="RefSeq" id="XP_022333298.1"/>
    </source>
</evidence>
<comment type="subunit">
    <text evidence="10">Forms a heterodimer with smc6. Component of the SMC5-SMC6 complex which consists at least of smc5, smc6, nsmce2, nsmce1 and nsmce4a.</text>
</comment>
<keyword evidence="13" id="KW-1185">Reference proteome</keyword>
<dbReference type="OrthoDB" id="10254973at2759"/>
<feature type="coiled-coil region" evidence="11">
    <location>
        <begin position="831"/>
        <end position="893"/>
    </location>
</feature>
<dbReference type="Pfam" id="PF13476">
    <property type="entry name" value="AAA_23"/>
    <property type="match status" value="1"/>
</dbReference>
<dbReference type="Proteomes" id="UP000694844">
    <property type="component" value="Chromosome 4"/>
</dbReference>
<dbReference type="GO" id="GO:0003697">
    <property type="term" value="F:single-stranded DNA binding"/>
    <property type="evidence" value="ECO:0007669"/>
    <property type="project" value="TreeGrafter"/>
</dbReference>
<dbReference type="GeneID" id="111130482"/>
<comment type="similarity">
    <text evidence="3">Belongs to the SMC family. SMC5 subfamily.</text>
</comment>
<keyword evidence="9" id="KW-0539">Nucleus</keyword>
<evidence type="ECO:0000256" key="11">
    <source>
        <dbReference type="SAM" id="Coils"/>
    </source>
</evidence>
<comment type="subcellular location">
    <subcellularLocation>
        <location evidence="2">Chromosome</location>
    </subcellularLocation>
    <subcellularLocation>
        <location evidence="1">Nucleus</location>
    </subcellularLocation>
</comment>
<dbReference type="GO" id="GO:0016887">
    <property type="term" value="F:ATP hydrolysis activity"/>
    <property type="evidence" value="ECO:0007669"/>
    <property type="project" value="InterPro"/>
</dbReference>
<dbReference type="PANTHER" id="PTHR45916">
    <property type="entry name" value="STRUCTURAL MAINTENANCE OF CHROMOSOMES PROTEIN 5"/>
    <property type="match status" value="1"/>
</dbReference>
<feature type="coiled-coil region" evidence="11">
    <location>
        <begin position="625"/>
        <end position="718"/>
    </location>
</feature>
<dbReference type="Gene3D" id="3.40.50.300">
    <property type="entry name" value="P-loop containing nucleotide triphosphate hydrolases"/>
    <property type="match status" value="2"/>
</dbReference>
<reference evidence="14" key="1">
    <citation type="submission" date="2025-08" db="UniProtKB">
        <authorList>
            <consortium name="RefSeq"/>
        </authorList>
    </citation>
    <scope>IDENTIFICATION</scope>
    <source>
        <tissue evidence="14">Whole sample</tissue>
    </source>
</reference>
<evidence type="ECO:0000256" key="1">
    <source>
        <dbReference type="ARBA" id="ARBA00004123"/>
    </source>
</evidence>
<dbReference type="AlphaFoldDB" id="A0A8B8E0H2"/>
<keyword evidence="7" id="KW-0067">ATP-binding</keyword>
<dbReference type="FunFam" id="3.40.50.300:FF:001301">
    <property type="entry name" value="Structural maintenance of chromosomes 5"/>
    <property type="match status" value="1"/>
</dbReference>
<organism evidence="13 14">
    <name type="scientific">Crassostrea virginica</name>
    <name type="common">Eastern oyster</name>
    <dbReference type="NCBI Taxonomy" id="6565"/>
    <lineage>
        <taxon>Eukaryota</taxon>
        <taxon>Metazoa</taxon>
        <taxon>Spiralia</taxon>
        <taxon>Lophotrochozoa</taxon>
        <taxon>Mollusca</taxon>
        <taxon>Bivalvia</taxon>
        <taxon>Autobranchia</taxon>
        <taxon>Pteriomorphia</taxon>
        <taxon>Ostreida</taxon>
        <taxon>Ostreoidea</taxon>
        <taxon>Ostreidae</taxon>
        <taxon>Crassostrea</taxon>
    </lineage>
</organism>
<dbReference type="SUPFAM" id="SSF52540">
    <property type="entry name" value="P-loop containing nucleoside triphosphate hydrolases"/>
    <property type="match status" value="2"/>
</dbReference>
<keyword evidence="8 11" id="KW-0175">Coiled coil</keyword>
<evidence type="ECO:0000256" key="4">
    <source>
        <dbReference type="ARBA" id="ARBA00018687"/>
    </source>
</evidence>
<name>A0A8B8E0H2_CRAVI</name>
<keyword evidence="5" id="KW-0158">Chromosome</keyword>
<dbReference type="InterPro" id="IPR027417">
    <property type="entry name" value="P-loop_NTPase"/>
</dbReference>
<evidence type="ECO:0000256" key="7">
    <source>
        <dbReference type="ARBA" id="ARBA00022840"/>
    </source>
</evidence>
<dbReference type="KEGG" id="cvn:111130482"/>
<dbReference type="PANTHER" id="PTHR45916:SF1">
    <property type="entry name" value="STRUCTURAL MAINTENANCE OF CHROMOSOMES PROTEIN 5"/>
    <property type="match status" value="1"/>
</dbReference>
<proteinExistence type="inferred from homology"/>
<feature type="coiled-coil region" evidence="11">
    <location>
        <begin position="761"/>
        <end position="802"/>
    </location>
</feature>
<dbReference type="GO" id="GO:0005524">
    <property type="term" value="F:ATP binding"/>
    <property type="evidence" value="ECO:0007669"/>
    <property type="project" value="UniProtKB-KW"/>
</dbReference>
<feature type="coiled-coil region" evidence="11">
    <location>
        <begin position="324"/>
        <end position="427"/>
    </location>
</feature>
<protein>
    <recommendedName>
        <fullName evidence="4">Structural maintenance of chromosomes protein 5</fullName>
    </recommendedName>
</protein>